<comment type="caution">
    <text evidence="2">The sequence shown here is derived from an EMBL/GenBank/DDBJ whole genome shotgun (WGS) entry which is preliminary data.</text>
</comment>
<protein>
    <recommendedName>
        <fullName evidence="4">YhhN-like protein</fullName>
    </recommendedName>
</protein>
<dbReference type="EMBL" id="PYGK01000014">
    <property type="protein sequence ID" value="PSL24926.1"/>
    <property type="molecule type" value="Genomic_DNA"/>
</dbReference>
<feature type="transmembrane region" description="Helical" evidence="1">
    <location>
        <begin position="106"/>
        <end position="127"/>
    </location>
</feature>
<feature type="transmembrane region" description="Helical" evidence="1">
    <location>
        <begin position="81"/>
        <end position="100"/>
    </location>
</feature>
<evidence type="ECO:0000313" key="2">
    <source>
        <dbReference type="EMBL" id="PSL24926.1"/>
    </source>
</evidence>
<reference evidence="2 3" key="1">
    <citation type="submission" date="2018-03" db="EMBL/GenBank/DDBJ databases">
        <title>Genomic Encyclopedia of Archaeal and Bacterial Type Strains, Phase II (KMG-II): from individual species to whole genera.</title>
        <authorList>
            <person name="Goeker M."/>
        </authorList>
    </citation>
    <scope>NUCLEOTIDE SEQUENCE [LARGE SCALE GENOMIC DNA]</scope>
    <source>
        <strain evidence="2 3">DSM 18107</strain>
    </source>
</reference>
<keyword evidence="3" id="KW-1185">Reference proteome</keyword>
<feature type="transmembrane region" description="Helical" evidence="1">
    <location>
        <begin position="148"/>
        <end position="170"/>
    </location>
</feature>
<evidence type="ECO:0000313" key="3">
    <source>
        <dbReference type="Proteomes" id="UP000240978"/>
    </source>
</evidence>
<keyword evidence="1" id="KW-0472">Membrane</keyword>
<organism evidence="2 3">
    <name type="scientific">Chitinophaga ginsengisoli</name>
    <dbReference type="NCBI Taxonomy" id="363837"/>
    <lineage>
        <taxon>Bacteria</taxon>
        <taxon>Pseudomonadati</taxon>
        <taxon>Bacteroidota</taxon>
        <taxon>Chitinophagia</taxon>
        <taxon>Chitinophagales</taxon>
        <taxon>Chitinophagaceae</taxon>
        <taxon>Chitinophaga</taxon>
    </lineage>
</organism>
<accession>A0A2P8FT76</accession>
<keyword evidence="1" id="KW-1133">Transmembrane helix</keyword>
<name>A0A2P8FT76_9BACT</name>
<feature type="transmembrane region" description="Helical" evidence="1">
    <location>
        <begin position="52"/>
        <end position="69"/>
    </location>
</feature>
<evidence type="ECO:0000256" key="1">
    <source>
        <dbReference type="SAM" id="Phobius"/>
    </source>
</evidence>
<sequence>MLGIECLLLIPFIIHSDKLEKSGKWVYYYLILSVVSGIGTILLAYLLKNNLWFYNSMFFLQFVILSCYFHEVIKYPFVKIVIKLMVPLTLAVVILDYIWFEGSLAYNSYAISTETFIKMAYGVIFFWQLLRDEELIKKSIFVNILPDFWYNGGLFVYHCGFFLFCLSYNLRLFTGTVLLKSTSDSILAITFIAGIIQLILLYIGLVKEKRIRL</sequence>
<feature type="transmembrane region" description="Helical" evidence="1">
    <location>
        <begin position="185"/>
        <end position="205"/>
    </location>
</feature>
<keyword evidence="1" id="KW-0812">Transmembrane</keyword>
<evidence type="ECO:0008006" key="4">
    <source>
        <dbReference type="Google" id="ProtNLM"/>
    </source>
</evidence>
<dbReference type="Proteomes" id="UP000240978">
    <property type="component" value="Unassembled WGS sequence"/>
</dbReference>
<dbReference type="AlphaFoldDB" id="A0A2P8FT76"/>
<proteinExistence type="predicted"/>
<gene>
    <name evidence="2" type="ORF">CLV42_11475</name>
</gene>
<feature type="transmembrane region" description="Helical" evidence="1">
    <location>
        <begin position="26"/>
        <end position="46"/>
    </location>
</feature>